<reference evidence="2 3" key="1">
    <citation type="submission" date="2014-04" db="EMBL/GenBank/DDBJ databases">
        <authorList>
            <consortium name="DOE Joint Genome Institute"/>
            <person name="Kuo A."/>
            <person name="Martino E."/>
            <person name="Perotto S."/>
            <person name="Kohler A."/>
            <person name="Nagy L.G."/>
            <person name="Floudas D."/>
            <person name="Copeland A."/>
            <person name="Barry K.W."/>
            <person name="Cichocki N."/>
            <person name="Veneault-Fourrey C."/>
            <person name="LaButti K."/>
            <person name="Lindquist E.A."/>
            <person name="Lipzen A."/>
            <person name="Lundell T."/>
            <person name="Morin E."/>
            <person name="Murat C."/>
            <person name="Sun H."/>
            <person name="Tunlid A."/>
            <person name="Henrissat B."/>
            <person name="Grigoriev I.V."/>
            <person name="Hibbett D.S."/>
            <person name="Martin F."/>
            <person name="Nordberg H.P."/>
            <person name="Cantor M.N."/>
            <person name="Hua S.X."/>
        </authorList>
    </citation>
    <scope>NUCLEOTIDE SEQUENCE [LARGE SCALE GENOMIC DNA]</scope>
    <source>
        <strain evidence="2 3">Zn</strain>
    </source>
</reference>
<evidence type="ECO:0000313" key="3">
    <source>
        <dbReference type="Proteomes" id="UP000054321"/>
    </source>
</evidence>
<dbReference type="AlphaFoldDB" id="A0A0C3D7K6"/>
<organism evidence="2 3">
    <name type="scientific">Oidiodendron maius (strain Zn)</name>
    <dbReference type="NCBI Taxonomy" id="913774"/>
    <lineage>
        <taxon>Eukaryota</taxon>
        <taxon>Fungi</taxon>
        <taxon>Dikarya</taxon>
        <taxon>Ascomycota</taxon>
        <taxon>Pezizomycotina</taxon>
        <taxon>Leotiomycetes</taxon>
        <taxon>Leotiomycetes incertae sedis</taxon>
        <taxon>Myxotrichaceae</taxon>
        <taxon>Oidiodendron</taxon>
    </lineage>
</organism>
<accession>A0A0C3D7K6</accession>
<evidence type="ECO:0000256" key="1">
    <source>
        <dbReference type="SAM" id="Phobius"/>
    </source>
</evidence>
<dbReference type="Proteomes" id="UP000054321">
    <property type="component" value="Unassembled WGS sequence"/>
</dbReference>
<proteinExistence type="predicted"/>
<keyword evidence="1" id="KW-0472">Membrane</keyword>
<dbReference type="HOGENOM" id="CLU_2904763_0_0_1"/>
<reference evidence="3" key="2">
    <citation type="submission" date="2015-01" db="EMBL/GenBank/DDBJ databases">
        <title>Evolutionary Origins and Diversification of the Mycorrhizal Mutualists.</title>
        <authorList>
            <consortium name="DOE Joint Genome Institute"/>
            <consortium name="Mycorrhizal Genomics Consortium"/>
            <person name="Kohler A."/>
            <person name="Kuo A."/>
            <person name="Nagy L.G."/>
            <person name="Floudas D."/>
            <person name="Copeland A."/>
            <person name="Barry K.W."/>
            <person name="Cichocki N."/>
            <person name="Veneault-Fourrey C."/>
            <person name="LaButti K."/>
            <person name="Lindquist E.A."/>
            <person name="Lipzen A."/>
            <person name="Lundell T."/>
            <person name="Morin E."/>
            <person name="Murat C."/>
            <person name="Riley R."/>
            <person name="Ohm R."/>
            <person name="Sun H."/>
            <person name="Tunlid A."/>
            <person name="Henrissat B."/>
            <person name="Grigoriev I.V."/>
            <person name="Hibbett D.S."/>
            <person name="Martin F."/>
        </authorList>
    </citation>
    <scope>NUCLEOTIDE SEQUENCE [LARGE SCALE GENOMIC DNA]</scope>
    <source>
        <strain evidence="3">Zn</strain>
    </source>
</reference>
<protein>
    <submittedName>
        <fullName evidence="2">Uncharacterized protein</fullName>
    </submittedName>
</protein>
<dbReference type="EMBL" id="KN832870">
    <property type="protein sequence ID" value="KIN07334.1"/>
    <property type="molecule type" value="Genomic_DNA"/>
</dbReference>
<gene>
    <name evidence="2" type="ORF">OIDMADRAFT_16087</name>
</gene>
<name>A0A0C3D7K6_OIDMZ</name>
<sequence length="62" mass="6857">MRDNVLIAILVIFSFFLALVMFYVGLMQVTKWACNAANKRAARNAARASTRATVVTPEVPEV</sequence>
<keyword evidence="1" id="KW-0812">Transmembrane</keyword>
<keyword evidence="1" id="KW-1133">Transmembrane helix</keyword>
<keyword evidence="3" id="KW-1185">Reference proteome</keyword>
<dbReference type="InParanoid" id="A0A0C3D7K6"/>
<feature type="transmembrane region" description="Helical" evidence="1">
    <location>
        <begin position="6"/>
        <end position="26"/>
    </location>
</feature>
<evidence type="ECO:0000313" key="2">
    <source>
        <dbReference type="EMBL" id="KIN07334.1"/>
    </source>
</evidence>